<evidence type="ECO:0000313" key="4">
    <source>
        <dbReference type="Proteomes" id="UP000198287"/>
    </source>
</evidence>
<feature type="compositionally biased region" description="Basic and acidic residues" evidence="1">
    <location>
        <begin position="16"/>
        <end position="30"/>
    </location>
</feature>
<protein>
    <submittedName>
        <fullName evidence="3">Sterile alpha motif domain-containing protein 15</fullName>
    </submittedName>
</protein>
<proteinExistence type="predicted"/>
<feature type="compositionally biased region" description="Polar residues" evidence="1">
    <location>
        <begin position="1"/>
        <end position="15"/>
    </location>
</feature>
<sequence length="475" mass="54113">MSQDSKSFLSTSNNNGKKDDEGEERRDRVRQTFCPVLPSDGTKWSRDNHYAYWSQWFSIPKTREDWTRFMIKSVRRKVKIDTLSDKDLEGIIRRAKAVLCVTPSEKEKLRKANMVKIDPDLPDFYYWTDKQVAEWIGSHGFPEVKSMFLVNKISGRKLINVDACALNQMGLRDLDRIRAVTRAVRSLLQVPAPNALRAILRMVPFQLYLQERSKLESDYATFKAYCENNGFDYNYLVSSDNKCNFQESFCTVEIQLPGGGEDDESFTDSEGSLICSPTVENVTRNLSQRDLLVDKVCDEILGLVMTKVISKAKDGDIGSNDEKISVVERVKKIFTERFGNLELELDDEKAEFIAAVANQLVDDILKTREILGNMDKFSSYMESEDELDSDFLEGVRKAGTELLGEIIPIVTLLSMGQLSLEVILRDAPQIQSFVQDLVAEAEDLSRWRTSVGSAVDILHDEKLEMAKDIQKNWDA</sequence>
<feature type="domain" description="SAM" evidence="2">
    <location>
        <begin position="127"/>
        <end position="190"/>
    </location>
</feature>
<dbReference type="EMBL" id="LNIX01000002">
    <property type="protein sequence ID" value="OXA59875.1"/>
    <property type="molecule type" value="Genomic_DNA"/>
</dbReference>
<dbReference type="PANTHER" id="PTHR46829:SF1">
    <property type="entry name" value="STERILE ALPHA MOTIF DOMAIN-CONTAINING PROTEIN 15"/>
    <property type="match status" value="1"/>
</dbReference>
<dbReference type="Gene3D" id="1.10.150.50">
    <property type="entry name" value="Transcription Factor, Ets-1"/>
    <property type="match status" value="1"/>
</dbReference>
<keyword evidence="4" id="KW-1185">Reference proteome</keyword>
<feature type="region of interest" description="Disordered" evidence="1">
    <location>
        <begin position="1"/>
        <end position="31"/>
    </location>
</feature>
<dbReference type="OrthoDB" id="6133291at2759"/>
<dbReference type="Pfam" id="PF07647">
    <property type="entry name" value="SAM_2"/>
    <property type="match status" value="1"/>
</dbReference>
<dbReference type="SUPFAM" id="SSF47769">
    <property type="entry name" value="SAM/Pointed domain"/>
    <property type="match status" value="1"/>
</dbReference>
<accession>A0A226EQH0</accession>
<gene>
    <name evidence="3" type="ORF">Fcan01_05019</name>
</gene>
<evidence type="ECO:0000259" key="2">
    <source>
        <dbReference type="PROSITE" id="PS50105"/>
    </source>
</evidence>
<evidence type="ECO:0000313" key="3">
    <source>
        <dbReference type="EMBL" id="OXA59875.1"/>
    </source>
</evidence>
<name>A0A226EQH0_FOLCA</name>
<dbReference type="PANTHER" id="PTHR46829">
    <property type="entry name" value="STERILE ALPHA MOTIF DOMAIN-CONTAINING PROTEIN 15"/>
    <property type="match status" value="1"/>
</dbReference>
<dbReference type="AlphaFoldDB" id="A0A226EQH0"/>
<comment type="caution">
    <text evidence="3">The sequence shown here is derived from an EMBL/GenBank/DDBJ whole genome shotgun (WGS) entry which is preliminary data.</text>
</comment>
<dbReference type="Proteomes" id="UP000198287">
    <property type="component" value="Unassembled WGS sequence"/>
</dbReference>
<dbReference type="InterPro" id="IPR013761">
    <property type="entry name" value="SAM/pointed_sf"/>
</dbReference>
<reference evidence="3 4" key="1">
    <citation type="submission" date="2015-12" db="EMBL/GenBank/DDBJ databases">
        <title>The genome of Folsomia candida.</title>
        <authorList>
            <person name="Faddeeva A."/>
            <person name="Derks M.F."/>
            <person name="Anvar Y."/>
            <person name="Smit S."/>
            <person name="Van Straalen N."/>
            <person name="Roelofs D."/>
        </authorList>
    </citation>
    <scope>NUCLEOTIDE SEQUENCE [LARGE SCALE GENOMIC DNA]</scope>
    <source>
        <strain evidence="3 4">VU population</strain>
        <tissue evidence="3">Whole body</tissue>
    </source>
</reference>
<organism evidence="3 4">
    <name type="scientific">Folsomia candida</name>
    <name type="common">Springtail</name>
    <dbReference type="NCBI Taxonomy" id="158441"/>
    <lineage>
        <taxon>Eukaryota</taxon>
        <taxon>Metazoa</taxon>
        <taxon>Ecdysozoa</taxon>
        <taxon>Arthropoda</taxon>
        <taxon>Hexapoda</taxon>
        <taxon>Collembola</taxon>
        <taxon>Entomobryomorpha</taxon>
        <taxon>Isotomoidea</taxon>
        <taxon>Isotomidae</taxon>
        <taxon>Proisotominae</taxon>
        <taxon>Folsomia</taxon>
    </lineage>
</organism>
<dbReference type="PROSITE" id="PS50105">
    <property type="entry name" value="SAM_DOMAIN"/>
    <property type="match status" value="1"/>
</dbReference>
<dbReference type="SMART" id="SM00454">
    <property type="entry name" value="SAM"/>
    <property type="match status" value="1"/>
</dbReference>
<dbReference type="InterPro" id="IPR001660">
    <property type="entry name" value="SAM"/>
</dbReference>
<evidence type="ECO:0000256" key="1">
    <source>
        <dbReference type="SAM" id="MobiDB-lite"/>
    </source>
</evidence>